<dbReference type="CDD" id="cd06225">
    <property type="entry name" value="HAMP"/>
    <property type="match status" value="1"/>
</dbReference>
<evidence type="ECO:0000256" key="3">
    <source>
        <dbReference type="PROSITE-ProRule" id="PRU00284"/>
    </source>
</evidence>
<dbReference type="PROSITE" id="PS50885">
    <property type="entry name" value="HAMP"/>
    <property type="match status" value="1"/>
</dbReference>
<dbReference type="PANTHER" id="PTHR32089:SF112">
    <property type="entry name" value="LYSOZYME-LIKE PROTEIN-RELATED"/>
    <property type="match status" value="1"/>
</dbReference>
<comment type="similarity">
    <text evidence="2">Belongs to the methyl-accepting chemotaxis (MCP) protein family.</text>
</comment>
<keyword evidence="1 3" id="KW-0807">Transducer</keyword>
<dbReference type="GO" id="GO:0016020">
    <property type="term" value="C:membrane"/>
    <property type="evidence" value="ECO:0007669"/>
    <property type="project" value="InterPro"/>
</dbReference>
<evidence type="ECO:0000313" key="8">
    <source>
        <dbReference type="EMBL" id="ABC64339.1"/>
    </source>
</evidence>
<name>Q2N7K2_ERYLH</name>
<reference evidence="9" key="1">
    <citation type="journal article" date="2009" name="J. Bacteriol.">
        <title>Complete genome sequence of Erythrobacter litoralis HTCC2594.</title>
        <authorList>
            <person name="Oh H.M."/>
            <person name="Giovannoni S.J."/>
            <person name="Ferriera S."/>
            <person name="Johnson J."/>
            <person name="Cho J.C."/>
        </authorList>
    </citation>
    <scope>NUCLEOTIDE SEQUENCE [LARGE SCALE GENOMIC DNA]</scope>
    <source>
        <strain evidence="9">HTCC2594</strain>
    </source>
</reference>
<keyword evidence="8" id="KW-0675">Receptor</keyword>
<dbReference type="InterPro" id="IPR004090">
    <property type="entry name" value="Chemotax_Me-accpt_rcpt"/>
</dbReference>
<accession>Q2N7K2</accession>
<dbReference type="RefSeq" id="WP_011415162.1">
    <property type="nucleotide sequence ID" value="NC_007722.1"/>
</dbReference>
<keyword evidence="9" id="KW-1185">Reference proteome</keyword>
<gene>
    <name evidence="8" type="ordered locus">ELI_11235</name>
</gene>
<dbReference type="PRINTS" id="PR00260">
    <property type="entry name" value="CHEMTRNSDUCR"/>
</dbReference>
<sequence>MSTIEDLASDLRREAETEIAAASDMVAPRMRNPIERWFSGLDSNQKLVATGGGPILIVLTVMAVAFWGLASIETAPDAQARAAAADLARWALLGVTGVFVLCLVIAGRVLARDIVDTTRGLADAMEKISAGQTDFDIPAKDRVDEFGSMARSLEIMRRGTKRLLTLTAREERNREEREKLHEEQEREILDLANTFDRTVGEVVSGVAAASTQLHATAGEMSRAAEQSTAQSEQVSTAMERAAEGASAAAAASDEFAMSIGEISRQAADSAELARKARGTADEADQTISALDQAATSIGQIVEMISTIASRTNLLALNASIEAARGGEAGRGFAVVASEVKELASQTSRATQDVSDQIQAIQQSTGASVSALRTVSREIQQIEATAIAIASAVDQQSVAGQDLARSIDSAARHSEEVGSHVRDVRENSLRTGAAASQVLNSASELEQQASTLREQVDAFLVKIRDRSK</sequence>
<dbReference type="Gene3D" id="1.10.287.950">
    <property type="entry name" value="Methyl-accepting chemotaxis protein"/>
    <property type="match status" value="1"/>
</dbReference>
<feature type="domain" description="HAMP" evidence="7">
    <location>
        <begin position="112"/>
        <end position="165"/>
    </location>
</feature>
<dbReference type="EMBL" id="CP000157">
    <property type="protein sequence ID" value="ABC64339.1"/>
    <property type="molecule type" value="Genomic_DNA"/>
</dbReference>
<evidence type="ECO:0000259" key="6">
    <source>
        <dbReference type="PROSITE" id="PS50111"/>
    </source>
</evidence>
<feature type="transmembrane region" description="Helical" evidence="5">
    <location>
        <begin position="47"/>
        <end position="70"/>
    </location>
</feature>
<feature type="coiled-coil region" evidence="4">
    <location>
        <begin position="166"/>
        <end position="194"/>
    </location>
</feature>
<dbReference type="AlphaFoldDB" id="Q2N7K2"/>
<evidence type="ECO:0000259" key="7">
    <source>
        <dbReference type="PROSITE" id="PS50885"/>
    </source>
</evidence>
<evidence type="ECO:0000256" key="4">
    <source>
        <dbReference type="SAM" id="Coils"/>
    </source>
</evidence>
<dbReference type="PROSITE" id="PS50111">
    <property type="entry name" value="CHEMOTAXIS_TRANSDUC_2"/>
    <property type="match status" value="1"/>
</dbReference>
<keyword evidence="4" id="KW-0175">Coiled coil</keyword>
<keyword evidence="5" id="KW-0812">Transmembrane</keyword>
<feature type="coiled-coil region" evidence="4">
    <location>
        <begin position="434"/>
        <end position="461"/>
    </location>
</feature>
<keyword evidence="5" id="KW-0472">Membrane</keyword>
<feature type="transmembrane region" description="Helical" evidence="5">
    <location>
        <begin position="90"/>
        <end position="111"/>
    </location>
</feature>
<dbReference type="HOGENOM" id="CLU_000445_107_27_5"/>
<dbReference type="OrthoDB" id="8482111at2"/>
<dbReference type="SMART" id="SM00283">
    <property type="entry name" value="MA"/>
    <property type="match status" value="1"/>
</dbReference>
<dbReference type="SUPFAM" id="SSF58104">
    <property type="entry name" value="Methyl-accepting chemotaxis protein (MCP) signaling domain"/>
    <property type="match status" value="1"/>
</dbReference>
<dbReference type="GO" id="GO:0007165">
    <property type="term" value="P:signal transduction"/>
    <property type="evidence" value="ECO:0007669"/>
    <property type="project" value="UniProtKB-KW"/>
</dbReference>
<protein>
    <submittedName>
        <fullName evidence="8">Methyl-accepting chemotaxis receptor/sensory transducer</fullName>
    </submittedName>
</protein>
<dbReference type="Pfam" id="PF00015">
    <property type="entry name" value="MCPsignal"/>
    <property type="match status" value="1"/>
</dbReference>
<keyword evidence="5" id="KW-1133">Transmembrane helix</keyword>
<evidence type="ECO:0000256" key="2">
    <source>
        <dbReference type="ARBA" id="ARBA00029447"/>
    </source>
</evidence>
<dbReference type="PANTHER" id="PTHR32089">
    <property type="entry name" value="METHYL-ACCEPTING CHEMOTAXIS PROTEIN MCPB"/>
    <property type="match status" value="1"/>
</dbReference>
<dbReference type="eggNOG" id="COG0840">
    <property type="taxonomic scope" value="Bacteria"/>
</dbReference>
<dbReference type="SMART" id="SM00304">
    <property type="entry name" value="HAMP"/>
    <property type="match status" value="1"/>
</dbReference>
<evidence type="ECO:0000256" key="5">
    <source>
        <dbReference type="SAM" id="Phobius"/>
    </source>
</evidence>
<proteinExistence type="inferred from homology"/>
<evidence type="ECO:0000256" key="1">
    <source>
        <dbReference type="ARBA" id="ARBA00023224"/>
    </source>
</evidence>
<dbReference type="InterPro" id="IPR004089">
    <property type="entry name" value="MCPsignal_dom"/>
</dbReference>
<dbReference type="KEGG" id="eli:ELI_11235"/>
<dbReference type="GO" id="GO:0006935">
    <property type="term" value="P:chemotaxis"/>
    <property type="evidence" value="ECO:0007669"/>
    <property type="project" value="InterPro"/>
</dbReference>
<dbReference type="Proteomes" id="UP000008808">
    <property type="component" value="Chromosome"/>
</dbReference>
<dbReference type="GO" id="GO:0004888">
    <property type="term" value="F:transmembrane signaling receptor activity"/>
    <property type="evidence" value="ECO:0007669"/>
    <property type="project" value="InterPro"/>
</dbReference>
<dbReference type="Gene3D" id="6.10.340.10">
    <property type="match status" value="1"/>
</dbReference>
<dbReference type="STRING" id="314225.ELI_11235"/>
<evidence type="ECO:0000313" key="9">
    <source>
        <dbReference type="Proteomes" id="UP000008808"/>
    </source>
</evidence>
<organism evidence="8 9">
    <name type="scientific">Erythrobacter litoralis (strain HTCC2594)</name>
    <dbReference type="NCBI Taxonomy" id="314225"/>
    <lineage>
        <taxon>Bacteria</taxon>
        <taxon>Pseudomonadati</taxon>
        <taxon>Pseudomonadota</taxon>
        <taxon>Alphaproteobacteria</taxon>
        <taxon>Sphingomonadales</taxon>
        <taxon>Erythrobacteraceae</taxon>
        <taxon>Erythrobacter/Porphyrobacter group</taxon>
        <taxon>Erythrobacter</taxon>
    </lineage>
</organism>
<dbReference type="InterPro" id="IPR003660">
    <property type="entry name" value="HAMP_dom"/>
</dbReference>
<feature type="domain" description="Methyl-accepting transducer" evidence="6">
    <location>
        <begin position="209"/>
        <end position="445"/>
    </location>
</feature>
<dbReference type="Pfam" id="PF00672">
    <property type="entry name" value="HAMP"/>
    <property type="match status" value="1"/>
</dbReference>